<feature type="compositionally biased region" description="Basic and acidic residues" evidence="1">
    <location>
        <begin position="99"/>
        <end position="117"/>
    </location>
</feature>
<dbReference type="RefSeq" id="XP_038814338.1">
    <property type="nucleotide sequence ID" value="XM_038949353.1"/>
</dbReference>
<proteinExistence type="predicted"/>
<comment type="caution">
    <text evidence="2">The sequence shown here is derived from an EMBL/GenBank/DDBJ whole genome shotgun (WGS) entry which is preliminary data.</text>
</comment>
<dbReference type="GeneID" id="62228508"/>
<organism evidence="2 3">
    <name type="scientific">Botrytis deweyae</name>
    <dbReference type="NCBI Taxonomy" id="2478750"/>
    <lineage>
        <taxon>Eukaryota</taxon>
        <taxon>Fungi</taxon>
        <taxon>Dikarya</taxon>
        <taxon>Ascomycota</taxon>
        <taxon>Pezizomycotina</taxon>
        <taxon>Leotiomycetes</taxon>
        <taxon>Helotiales</taxon>
        <taxon>Sclerotiniaceae</taxon>
        <taxon>Botrytis</taxon>
    </lineage>
</organism>
<accession>A0ABQ7IYQ2</accession>
<evidence type="ECO:0000313" key="2">
    <source>
        <dbReference type="EMBL" id="KAF7937420.1"/>
    </source>
</evidence>
<keyword evidence="3" id="KW-1185">Reference proteome</keyword>
<dbReference type="EMBL" id="RCSX01000003">
    <property type="protein sequence ID" value="KAF7937420.1"/>
    <property type="molecule type" value="Genomic_DNA"/>
</dbReference>
<evidence type="ECO:0000313" key="3">
    <source>
        <dbReference type="Proteomes" id="UP000783213"/>
    </source>
</evidence>
<name>A0ABQ7IYQ2_9HELO</name>
<evidence type="ECO:0000256" key="1">
    <source>
        <dbReference type="SAM" id="MobiDB-lite"/>
    </source>
</evidence>
<dbReference type="Proteomes" id="UP000783213">
    <property type="component" value="Unassembled WGS sequence"/>
</dbReference>
<gene>
    <name evidence="2" type="ORF">EAE98_001734</name>
</gene>
<protein>
    <submittedName>
        <fullName evidence="2">Uncharacterized protein</fullName>
    </submittedName>
</protein>
<reference evidence="2 3" key="1">
    <citation type="journal article" date="2020" name="Genome Biol. Evol.">
        <title>Comparative genomics of Sclerotiniaceae.</title>
        <authorList>
            <person name="Valero Jimenez C.A."/>
            <person name="Steentjes M."/>
            <person name="Scholten O.E."/>
            <person name="Van Kan J.A.L."/>
        </authorList>
    </citation>
    <scope>NUCLEOTIDE SEQUENCE [LARGE SCALE GENOMIC DNA]</scope>
    <source>
        <strain evidence="2 3">B1</strain>
    </source>
</reference>
<sequence>MTWEDLANDERENQHQSVKATIGYFRYDRKYGRPRHWRWMRNIGHSSRPTDSQFDPSAVENRNIKTMRKPAISIQCIRMVSHEFIELVMNVSTVPSPSERSEAGPRKDVSKFEDYKNRKIGSHSHTSQRLQGVIMKNSTCNFEANRGLLSVVSQYHIYPPMDTTGAG</sequence>
<feature type="region of interest" description="Disordered" evidence="1">
    <location>
        <begin position="95"/>
        <end position="127"/>
    </location>
</feature>